<organism evidence="1 2">
    <name type="scientific">Micromonospora sonneratiae</name>
    <dbReference type="NCBI Taxonomy" id="1184706"/>
    <lineage>
        <taxon>Bacteria</taxon>
        <taxon>Bacillati</taxon>
        <taxon>Actinomycetota</taxon>
        <taxon>Actinomycetes</taxon>
        <taxon>Micromonosporales</taxon>
        <taxon>Micromonosporaceae</taxon>
        <taxon>Micromonospora</taxon>
    </lineage>
</organism>
<accession>A0ABW3YMS2</accession>
<dbReference type="EMBL" id="JBHTMP010000069">
    <property type="protein sequence ID" value="MFD1325183.1"/>
    <property type="molecule type" value="Genomic_DNA"/>
</dbReference>
<keyword evidence="2" id="KW-1185">Reference proteome</keyword>
<dbReference type="RefSeq" id="WP_377577067.1">
    <property type="nucleotide sequence ID" value="NZ_JBHTMP010000069.1"/>
</dbReference>
<comment type="caution">
    <text evidence="1">The sequence shown here is derived from an EMBL/GenBank/DDBJ whole genome shotgun (WGS) entry which is preliminary data.</text>
</comment>
<dbReference type="Proteomes" id="UP001597260">
    <property type="component" value="Unassembled WGS sequence"/>
</dbReference>
<proteinExistence type="predicted"/>
<evidence type="ECO:0000313" key="2">
    <source>
        <dbReference type="Proteomes" id="UP001597260"/>
    </source>
</evidence>
<sequence length="96" mass="9963">MGWSAVSVYLSAAVRAELAAAQEQLDRHTPSSGDDCCTGCDEAGPCAMRRAALRVFGRYGCPPRRWPGASRPELIAGGGSWAGWLTPPAGDGLSNG</sequence>
<reference evidence="2" key="1">
    <citation type="journal article" date="2019" name="Int. J. Syst. Evol. Microbiol.">
        <title>The Global Catalogue of Microorganisms (GCM) 10K type strain sequencing project: providing services to taxonomists for standard genome sequencing and annotation.</title>
        <authorList>
            <consortium name="The Broad Institute Genomics Platform"/>
            <consortium name="The Broad Institute Genome Sequencing Center for Infectious Disease"/>
            <person name="Wu L."/>
            <person name="Ma J."/>
        </authorList>
    </citation>
    <scope>NUCLEOTIDE SEQUENCE [LARGE SCALE GENOMIC DNA]</scope>
    <source>
        <strain evidence="2">JCM 31037</strain>
    </source>
</reference>
<evidence type="ECO:0000313" key="1">
    <source>
        <dbReference type="EMBL" id="MFD1325183.1"/>
    </source>
</evidence>
<gene>
    <name evidence="1" type="ORF">ACFQ4H_29260</name>
</gene>
<name>A0ABW3YMS2_9ACTN</name>
<protein>
    <submittedName>
        <fullName evidence="1">Uncharacterized protein</fullName>
    </submittedName>
</protein>